<evidence type="ECO:0000259" key="12">
    <source>
        <dbReference type="Pfam" id="PF02687"/>
    </source>
</evidence>
<keyword evidence="15" id="KW-1185">Reference proteome</keyword>
<dbReference type="GO" id="GO:0005886">
    <property type="term" value="C:plasma membrane"/>
    <property type="evidence" value="ECO:0007669"/>
    <property type="project" value="UniProtKB-SubCell"/>
</dbReference>
<feature type="domain" description="FtsX extracellular" evidence="13">
    <location>
        <begin position="53"/>
        <end position="139"/>
    </location>
</feature>
<dbReference type="RefSeq" id="WP_168718698.1">
    <property type="nucleotide sequence ID" value="NZ_CP042909.1"/>
</dbReference>
<keyword evidence="8 10" id="KW-0472">Membrane</keyword>
<evidence type="ECO:0000256" key="4">
    <source>
        <dbReference type="ARBA" id="ARBA00022475"/>
    </source>
</evidence>
<protein>
    <recommendedName>
        <fullName evidence="3 10">Cell division protein FtsX</fullName>
    </recommendedName>
</protein>
<organism evidence="14 15">
    <name type="scientific">Thermosulfurimonas marina</name>
    <dbReference type="NCBI Taxonomy" id="2047767"/>
    <lineage>
        <taxon>Bacteria</taxon>
        <taxon>Pseudomonadati</taxon>
        <taxon>Thermodesulfobacteriota</taxon>
        <taxon>Thermodesulfobacteria</taxon>
        <taxon>Thermodesulfobacteriales</taxon>
        <taxon>Thermodesulfobacteriaceae</taxon>
        <taxon>Thermosulfurimonas</taxon>
    </lineage>
</organism>
<comment type="similarity">
    <text evidence="2 10">Belongs to the ABC-4 integral membrane protein family. FtsX subfamily.</text>
</comment>
<keyword evidence="6 11" id="KW-0812">Transmembrane</keyword>
<sequence>MLKRVFLELRNHRGSYGLTFLIITFAVSLFLFFSSLYYQLYLFSHQAARSLAFTVYLAPDLPLETREEILYKFRSLSGVKEVNIVGKKQVLQELKQIFREDPEILENLDLSKLPILLEVHFGDPLRDLPRVEPRLRELEKEPGILRIRYAQSWLGRLWRLSQLLQKLLYLSVALLLTSLFFLVVVTVNLTLERQREEIEILSLLGASPGYIGRPKMVAAFLIGSGAFVAAFGLLKLLEGYLQGTFSGVIPFWELKLTLLPTVYILLGTGGTGFFCAFLSWLAVQRYFS</sequence>
<dbReference type="Gene3D" id="3.30.70.3040">
    <property type="match status" value="1"/>
</dbReference>
<evidence type="ECO:0000256" key="3">
    <source>
        <dbReference type="ARBA" id="ARBA00021907"/>
    </source>
</evidence>
<proteinExistence type="inferred from homology"/>
<evidence type="ECO:0000256" key="1">
    <source>
        <dbReference type="ARBA" id="ARBA00004651"/>
    </source>
</evidence>
<evidence type="ECO:0000256" key="2">
    <source>
        <dbReference type="ARBA" id="ARBA00007379"/>
    </source>
</evidence>
<dbReference type="EMBL" id="CP042909">
    <property type="protein sequence ID" value="QJA05333.1"/>
    <property type="molecule type" value="Genomic_DNA"/>
</dbReference>
<keyword evidence="7 11" id="KW-1133">Transmembrane helix</keyword>
<feature type="transmembrane region" description="Helical" evidence="11">
    <location>
        <begin position="167"/>
        <end position="191"/>
    </location>
</feature>
<feature type="transmembrane region" description="Helical" evidence="11">
    <location>
        <begin position="20"/>
        <end position="40"/>
    </location>
</feature>
<keyword evidence="4 10" id="KW-1003">Cell membrane</keyword>
<accession>A0A6H1WQ79</accession>
<gene>
    <name evidence="14" type="ORF">FVE67_00370</name>
</gene>
<dbReference type="PIRSF" id="PIRSF003097">
    <property type="entry name" value="FtsX"/>
    <property type="match status" value="1"/>
</dbReference>
<dbReference type="PANTHER" id="PTHR47755:SF1">
    <property type="entry name" value="CELL DIVISION PROTEIN FTSX"/>
    <property type="match status" value="1"/>
</dbReference>
<dbReference type="InterPro" id="IPR040690">
    <property type="entry name" value="FtsX_ECD"/>
</dbReference>
<reference evidence="14 15" key="1">
    <citation type="submission" date="2019-08" db="EMBL/GenBank/DDBJ databases">
        <title>Complete genome sequence of Thermosulfurimonas marina SU872T, an anaerobic thermophilic chemolithoautotrophic bacterium isolated from a shallow marine hydrothermal vent.</title>
        <authorList>
            <person name="Allioux M."/>
            <person name="Jebbar M."/>
            <person name="Slobodkina G."/>
            <person name="Slobodkin A."/>
            <person name="Moalic Y."/>
            <person name="Frolova A."/>
            <person name="Shao Z."/>
            <person name="Alain K."/>
        </authorList>
    </citation>
    <scope>NUCLEOTIDE SEQUENCE [LARGE SCALE GENOMIC DNA]</scope>
    <source>
        <strain evidence="14 15">SU872</strain>
    </source>
</reference>
<dbReference type="GO" id="GO:0032153">
    <property type="term" value="C:cell division site"/>
    <property type="evidence" value="ECO:0007669"/>
    <property type="project" value="TreeGrafter"/>
</dbReference>
<evidence type="ECO:0000256" key="11">
    <source>
        <dbReference type="SAM" id="Phobius"/>
    </source>
</evidence>
<feature type="domain" description="ABC3 transporter permease C-terminal" evidence="12">
    <location>
        <begin position="172"/>
        <end position="286"/>
    </location>
</feature>
<evidence type="ECO:0000256" key="7">
    <source>
        <dbReference type="ARBA" id="ARBA00022989"/>
    </source>
</evidence>
<evidence type="ECO:0000313" key="15">
    <source>
        <dbReference type="Proteomes" id="UP000501253"/>
    </source>
</evidence>
<dbReference type="Proteomes" id="UP000501253">
    <property type="component" value="Chromosome"/>
</dbReference>
<name>A0A6H1WQ79_9BACT</name>
<evidence type="ECO:0000313" key="14">
    <source>
        <dbReference type="EMBL" id="QJA05333.1"/>
    </source>
</evidence>
<comment type="subcellular location">
    <subcellularLocation>
        <location evidence="1">Cell membrane</location>
        <topology evidence="1">Multi-pass membrane protein</topology>
    </subcellularLocation>
</comment>
<evidence type="ECO:0000256" key="8">
    <source>
        <dbReference type="ARBA" id="ARBA00023136"/>
    </source>
</evidence>
<evidence type="ECO:0000256" key="10">
    <source>
        <dbReference type="PIRNR" id="PIRNR003097"/>
    </source>
</evidence>
<dbReference type="GO" id="GO:0051301">
    <property type="term" value="P:cell division"/>
    <property type="evidence" value="ECO:0007669"/>
    <property type="project" value="UniProtKB-KW"/>
</dbReference>
<feature type="transmembrane region" description="Helical" evidence="11">
    <location>
        <begin position="257"/>
        <end position="283"/>
    </location>
</feature>
<dbReference type="Pfam" id="PF02687">
    <property type="entry name" value="FtsX"/>
    <property type="match status" value="1"/>
</dbReference>
<dbReference type="PANTHER" id="PTHR47755">
    <property type="entry name" value="CELL DIVISION PROTEIN FTSX"/>
    <property type="match status" value="1"/>
</dbReference>
<dbReference type="InterPro" id="IPR003838">
    <property type="entry name" value="ABC3_permease_C"/>
</dbReference>
<keyword evidence="5 10" id="KW-0132">Cell division</keyword>
<dbReference type="AlphaFoldDB" id="A0A6H1WQ79"/>
<evidence type="ECO:0000259" key="13">
    <source>
        <dbReference type="Pfam" id="PF18075"/>
    </source>
</evidence>
<dbReference type="InterPro" id="IPR004513">
    <property type="entry name" value="FtsX"/>
</dbReference>
<evidence type="ECO:0000256" key="5">
    <source>
        <dbReference type="ARBA" id="ARBA00022618"/>
    </source>
</evidence>
<evidence type="ECO:0000256" key="6">
    <source>
        <dbReference type="ARBA" id="ARBA00022692"/>
    </source>
</evidence>
<keyword evidence="9 10" id="KW-0131">Cell cycle</keyword>
<dbReference type="Pfam" id="PF18075">
    <property type="entry name" value="FtsX_ECD"/>
    <property type="match status" value="1"/>
</dbReference>
<evidence type="ECO:0000256" key="9">
    <source>
        <dbReference type="ARBA" id="ARBA00023306"/>
    </source>
</evidence>
<feature type="transmembrane region" description="Helical" evidence="11">
    <location>
        <begin position="217"/>
        <end position="237"/>
    </location>
</feature>
<dbReference type="KEGG" id="tmai:FVE67_00370"/>